<sequence length="156" mass="17175">MGSLKRISFLAHSLGGLFARYAIAVLYSENALYTGQSNDLADSTLPCSARSGTIAGLDPINFVTLATPHLGVRGRKQVCLECKDREGDTQTYSKEAETDETGTHHIPVEGDHEELCQACSKCRARKVEKLMGLRVNTIRGKKEKGSSYVERRSRDK</sequence>
<proteinExistence type="predicted"/>
<dbReference type="AlphaFoldDB" id="A0A6A6LNQ7"/>
<evidence type="ECO:0000313" key="3">
    <source>
        <dbReference type="Proteomes" id="UP000467840"/>
    </source>
</evidence>
<dbReference type="Pfam" id="PF05057">
    <property type="entry name" value="DUF676"/>
    <property type="match status" value="1"/>
</dbReference>
<comment type="caution">
    <text evidence="2">The sequence shown here is derived from an EMBL/GenBank/DDBJ whole genome shotgun (WGS) entry which is preliminary data.</text>
</comment>
<dbReference type="SUPFAM" id="SSF53474">
    <property type="entry name" value="alpha/beta-Hydrolases"/>
    <property type="match status" value="1"/>
</dbReference>
<dbReference type="EMBL" id="JAAGAX010000009">
    <property type="protein sequence ID" value="KAF2303051.1"/>
    <property type="molecule type" value="Genomic_DNA"/>
</dbReference>
<protein>
    <recommendedName>
        <fullName evidence="1">DUF676 domain-containing protein</fullName>
    </recommendedName>
</protein>
<organism evidence="2 3">
    <name type="scientific">Hevea brasiliensis</name>
    <name type="common">Para rubber tree</name>
    <name type="synonym">Siphonia brasiliensis</name>
    <dbReference type="NCBI Taxonomy" id="3981"/>
    <lineage>
        <taxon>Eukaryota</taxon>
        <taxon>Viridiplantae</taxon>
        <taxon>Streptophyta</taxon>
        <taxon>Embryophyta</taxon>
        <taxon>Tracheophyta</taxon>
        <taxon>Spermatophyta</taxon>
        <taxon>Magnoliopsida</taxon>
        <taxon>eudicotyledons</taxon>
        <taxon>Gunneridae</taxon>
        <taxon>Pentapetalae</taxon>
        <taxon>rosids</taxon>
        <taxon>fabids</taxon>
        <taxon>Malpighiales</taxon>
        <taxon>Euphorbiaceae</taxon>
        <taxon>Crotonoideae</taxon>
        <taxon>Micrandreae</taxon>
        <taxon>Hevea</taxon>
    </lineage>
</organism>
<evidence type="ECO:0000259" key="1">
    <source>
        <dbReference type="Pfam" id="PF05057"/>
    </source>
</evidence>
<accession>A0A6A6LNQ7</accession>
<gene>
    <name evidence="2" type="ORF">GH714_012948</name>
</gene>
<name>A0A6A6LNQ7_HEVBR</name>
<dbReference type="PANTHER" id="PTHR12482:SF11">
    <property type="entry name" value="LIPASE YOR059C ISOFORM X1"/>
    <property type="match status" value="1"/>
</dbReference>
<reference evidence="2 3" key="1">
    <citation type="journal article" date="2020" name="Mol. Plant">
        <title>The Chromosome-Based Rubber Tree Genome Provides New Insights into Spurge Genome Evolution and Rubber Biosynthesis.</title>
        <authorList>
            <person name="Liu J."/>
            <person name="Shi C."/>
            <person name="Shi C.C."/>
            <person name="Li W."/>
            <person name="Zhang Q.J."/>
            <person name="Zhang Y."/>
            <person name="Li K."/>
            <person name="Lu H.F."/>
            <person name="Shi C."/>
            <person name="Zhu S.T."/>
            <person name="Xiao Z.Y."/>
            <person name="Nan H."/>
            <person name="Yue Y."/>
            <person name="Zhu X.G."/>
            <person name="Wu Y."/>
            <person name="Hong X.N."/>
            <person name="Fan G.Y."/>
            <person name="Tong Y."/>
            <person name="Zhang D."/>
            <person name="Mao C.L."/>
            <person name="Liu Y.L."/>
            <person name="Hao S.J."/>
            <person name="Liu W.Q."/>
            <person name="Lv M.Q."/>
            <person name="Zhang H.B."/>
            <person name="Liu Y."/>
            <person name="Hu-Tang G.R."/>
            <person name="Wang J.P."/>
            <person name="Wang J.H."/>
            <person name="Sun Y.H."/>
            <person name="Ni S.B."/>
            <person name="Chen W.B."/>
            <person name="Zhang X.C."/>
            <person name="Jiao Y.N."/>
            <person name="Eichler E.E."/>
            <person name="Li G.H."/>
            <person name="Liu X."/>
            <person name="Gao L.Z."/>
        </authorList>
    </citation>
    <scope>NUCLEOTIDE SEQUENCE [LARGE SCALE GENOMIC DNA]</scope>
    <source>
        <strain evidence="3">cv. GT1</strain>
        <tissue evidence="2">Leaf</tissue>
    </source>
</reference>
<keyword evidence="3" id="KW-1185">Reference proteome</keyword>
<dbReference type="InterPro" id="IPR029058">
    <property type="entry name" value="AB_hydrolase_fold"/>
</dbReference>
<evidence type="ECO:0000313" key="2">
    <source>
        <dbReference type="EMBL" id="KAF2303051.1"/>
    </source>
</evidence>
<feature type="domain" description="DUF676" evidence="1">
    <location>
        <begin position="5"/>
        <end position="81"/>
    </location>
</feature>
<dbReference type="PANTHER" id="PTHR12482">
    <property type="entry name" value="LIPASE ROG1-RELATED-RELATED"/>
    <property type="match status" value="1"/>
</dbReference>
<dbReference type="Proteomes" id="UP000467840">
    <property type="component" value="Chromosome 16"/>
</dbReference>
<dbReference type="InterPro" id="IPR044294">
    <property type="entry name" value="Lipase-like"/>
</dbReference>
<dbReference type="InterPro" id="IPR007751">
    <property type="entry name" value="DUF676_lipase-like"/>
</dbReference>
<dbReference type="Gene3D" id="3.40.50.1820">
    <property type="entry name" value="alpha/beta hydrolase"/>
    <property type="match status" value="1"/>
</dbReference>